<dbReference type="NCBIfam" id="TIGR01561">
    <property type="entry name" value="gde_arch"/>
    <property type="match status" value="1"/>
</dbReference>
<proteinExistence type="predicted"/>
<dbReference type="PANTHER" id="PTHR10569:SF2">
    <property type="entry name" value="GLYCOGEN DEBRANCHING ENZYME"/>
    <property type="match status" value="1"/>
</dbReference>
<dbReference type="EMBL" id="QOQW01000001">
    <property type="protein sequence ID" value="RCK81684.1"/>
    <property type="molecule type" value="Genomic_DNA"/>
</dbReference>
<dbReference type="GO" id="GO:0004134">
    <property type="term" value="F:4-alpha-glucanotransferase activity"/>
    <property type="evidence" value="ECO:0007669"/>
    <property type="project" value="InterPro"/>
</dbReference>
<dbReference type="Proteomes" id="UP000252355">
    <property type="component" value="Unassembled WGS sequence"/>
</dbReference>
<evidence type="ECO:0000313" key="4">
    <source>
        <dbReference type="Proteomes" id="UP000252355"/>
    </source>
</evidence>
<dbReference type="InterPro" id="IPR024742">
    <property type="entry name" value="Glycogen_debranch_N"/>
</dbReference>
<dbReference type="Pfam" id="PF06202">
    <property type="entry name" value="GDE_C"/>
    <property type="match status" value="1"/>
</dbReference>
<dbReference type="InterPro" id="IPR006451">
    <property type="entry name" value="Glycogen_debranch_arc"/>
</dbReference>
<accession>A0A367ZU58</accession>
<organism evidence="3 4">
    <name type="scientific">Candidatus Ozemobacter sibiricus</name>
    <dbReference type="NCBI Taxonomy" id="2268124"/>
    <lineage>
        <taxon>Bacteria</taxon>
        <taxon>Candidatus Ozemobacteria</taxon>
        <taxon>Candidatus Ozemobacterales</taxon>
        <taxon>Candidatus Ozemobacteraceae</taxon>
        <taxon>Candidatus Ozemobacter</taxon>
    </lineage>
</organism>
<feature type="domain" description="Glycogen debranching enzyme bacterial and archaeal type N-terminal" evidence="2">
    <location>
        <begin position="19"/>
        <end position="229"/>
    </location>
</feature>
<dbReference type="InterPro" id="IPR012341">
    <property type="entry name" value="6hp_glycosidase-like_sf"/>
</dbReference>
<feature type="domain" description="Glycogen debranching enzyme C-terminal" evidence="1">
    <location>
        <begin position="280"/>
        <end position="647"/>
    </location>
</feature>
<dbReference type="SUPFAM" id="SSF48208">
    <property type="entry name" value="Six-hairpin glycosidases"/>
    <property type="match status" value="1"/>
</dbReference>
<dbReference type="Pfam" id="PF12439">
    <property type="entry name" value="GDE_N"/>
    <property type="match status" value="1"/>
</dbReference>
<dbReference type="FunFam" id="1.50.10.10:FF:000073">
    <property type="entry name" value="Glycogen debranching enzyme, hypothetical (TreX-like)"/>
    <property type="match status" value="1"/>
</dbReference>
<sequence length="662" mass="74815">MASLGRDTLGNLARASRLEWLVTNGIGGYAAATVTGLNTRRYHGVLVAARRPPVERLVLVSRLEETLRIGQREFPLATCHTRKNLYPGGHIHLERFDRDPLPTWVYQIEDVLVIKTLCMIYGQNSTLVTYKVLANRADLELRVRPYYLFRDFHGNMYENPGFTDEGVVVTEHGFTFQPFANAPALAVAWDRGTFVRSPGWCREIYLTEEANRGLNPCEDDYTLGYLTLAPATGSVSLLFSDQPIGSFNPVDLRKREENRLEAIASSMKSDDPFLRRLLLAADQFIVARRSTGGKTVLAGYPWFSDWGRDTLIALPGLTLVTGRFEDARSILSTFARSIRDGLVPNCFADQGTEALYNSVDASLWLFQAVYKFIEYTDDYTFVREHLYRPLLSIVEAFQNGTRYGIQADPDDGLVTAGEKGLQLTWMDAKVDDWVITPRHGKAVEINALWYNALKVLELLQDKFGDPSQETNALARQVKASFRRRFWWEEAGHLFDCLSSDGTPDRAFRPNQIFAVSLPFPLLDPPQEKKIVSQVFERLYTSYGLRSLAPDDPQFIGRYEGNRMKRDSAYHQGTVWAFLIGPFISAFLKVHQNSMEAQLRASHMIEPFKIHLEQEGCLGSVSEVFDGNPPHSCGGCFAQAWSVAELLRCYVEDIKGQRPTLMV</sequence>
<dbReference type="InterPro" id="IPR010401">
    <property type="entry name" value="AGL/Gdb1"/>
</dbReference>
<name>A0A367ZU58_9BACT</name>
<evidence type="ECO:0000313" key="3">
    <source>
        <dbReference type="EMBL" id="RCK81684.1"/>
    </source>
</evidence>
<evidence type="ECO:0000259" key="2">
    <source>
        <dbReference type="Pfam" id="PF12439"/>
    </source>
</evidence>
<dbReference type="PANTHER" id="PTHR10569">
    <property type="entry name" value="GLYCOGEN DEBRANCHING ENZYME"/>
    <property type="match status" value="1"/>
</dbReference>
<reference evidence="3 4" key="1">
    <citation type="submission" date="2018-05" db="EMBL/GenBank/DDBJ databases">
        <title>A metagenomic window into the 2 km-deep terrestrial subsurface aquifer revealed taxonomically and functionally diverse microbial community comprising novel uncultured bacterial lineages.</title>
        <authorList>
            <person name="Kadnikov V.V."/>
            <person name="Mardanov A.V."/>
            <person name="Beletsky A.V."/>
            <person name="Banks D."/>
            <person name="Pimenov N.V."/>
            <person name="Frank Y.A."/>
            <person name="Karnachuk O.V."/>
            <person name="Ravin N.V."/>
        </authorList>
    </citation>
    <scope>NUCLEOTIDE SEQUENCE [LARGE SCALE GENOMIC DNA]</scope>
    <source>
        <strain evidence="3">BY5</strain>
    </source>
</reference>
<gene>
    <name evidence="3" type="ORF">OZSIB_0818</name>
</gene>
<dbReference type="InterPro" id="IPR008928">
    <property type="entry name" value="6-hairpin_glycosidase_sf"/>
</dbReference>
<dbReference type="AlphaFoldDB" id="A0A367ZU58"/>
<dbReference type="InterPro" id="IPR032790">
    <property type="entry name" value="GDE_C"/>
</dbReference>
<evidence type="ECO:0000259" key="1">
    <source>
        <dbReference type="Pfam" id="PF06202"/>
    </source>
</evidence>
<protein>
    <submittedName>
        <fullName evidence="3">Putative glycogen debranching enzyme, archaeal type, TIGR01561</fullName>
    </submittedName>
</protein>
<comment type="caution">
    <text evidence="3">The sequence shown here is derived from an EMBL/GenBank/DDBJ whole genome shotgun (WGS) entry which is preliminary data.</text>
</comment>
<dbReference type="Gene3D" id="1.50.10.10">
    <property type="match status" value="1"/>
</dbReference>
<dbReference type="GO" id="GO:0005980">
    <property type="term" value="P:glycogen catabolic process"/>
    <property type="evidence" value="ECO:0007669"/>
    <property type="project" value="InterPro"/>
</dbReference>
<dbReference type="GO" id="GO:0004135">
    <property type="term" value="F:amylo-alpha-1,6-glucosidase activity"/>
    <property type="evidence" value="ECO:0007669"/>
    <property type="project" value="InterPro"/>
</dbReference>